<accession>A0ABS6YHE6</accession>
<keyword evidence="6" id="KW-0028">Amino-acid biosynthesis</keyword>
<dbReference type="EC" id="6.3.5.4" evidence="3"/>
<keyword evidence="6" id="KW-0061">Asparagine biosynthesis</keyword>
<dbReference type="InterPro" id="IPR001962">
    <property type="entry name" value="Asn_synthase"/>
</dbReference>
<evidence type="ECO:0000256" key="7">
    <source>
        <dbReference type="ARBA" id="ARBA00022962"/>
    </source>
</evidence>
<dbReference type="RefSeq" id="WP_219687379.1">
    <property type="nucleotide sequence ID" value="NZ_WMBF01000021.1"/>
</dbReference>
<comment type="catalytic activity">
    <reaction evidence="8">
        <text>L-aspartate + L-glutamine + ATP + H2O = L-asparagine + L-glutamate + AMP + diphosphate + H(+)</text>
        <dbReference type="Rhea" id="RHEA:12228"/>
        <dbReference type="ChEBI" id="CHEBI:15377"/>
        <dbReference type="ChEBI" id="CHEBI:15378"/>
        <dbReference type="ChEBI" id="CHEBI:29985"/>
        <dbReference type="ChEBI" id="CHEBI:29991"/>
        <dbReference type="ChEBI" id="CHEBI:30616"/>
        <dbReference type="ChEBI" id="CHEBI:33019"/>
        <dbReference type="ChEBI" id="CHEBI:58048"/>
        <dbReference type="ChEBI" id="CHEBI:58359"/>
        <dbReference type="ChEBI" id="CHEBI:456215"/>
        <dbReference type="EC" id="6.3.5.4"/>
    </reaction>
</comment>
<dbReference type="CDD" id="cd01991">
    <property type="entry name" value="Asn_synthase_B_C"/>
    <property type="match status" value="1"/>
</dbReference>
<evidence type="ECO:0000313" key="11">
    <source>
        <dbReference type="Proteomes" id="UP001197114"/>
    </source>
</evidence>
<comment type="similarity">
    <text evidence="2">Belongs to the asparagine synthetase family.</text>
</comment>
<evidence type="ECO:0000256" key="2">
    <source>
        <dbReference type="ARBA" id="ARBA00005752"/>
    </source>
</evidence>
<dbReference type="Gene3D" id="3.40.50.620">
    <property type="entry name" value="HUPs"/>
    <property type="match status" value="1"/>
</dbReference>
<dbReference type="CDD" id="cd00712">
    <property type="entry name" value="AsnB"/>
    <property type="match status" value="1"/>
</dbReference>
<evidence type="ECO:0000256" key="1">
    <source>
        <dbReference type="ARBA" id="ARBA00005187"/>
    </source>
</evidence>
<feature type="domain" description="Glutamine amidotransferase type-2" evidence="9">
    <location>
        <begin position="2"/>
        <end position="213"/>
    </location>
</feature>
<dbReference type="Gene3D" id="3.60.20.10">
    <property type="entry name" value="Glutamine Phosphoribosylpyrophosphate, subunit 1, domain 1"/>
    <property type="match status" value="1"/>
</dbReference>
<sequence>MCGIAGTATFGLTPPLERFPSAACAAMAHRGPDEDGYHHDGQAAFGMCRLKVIGLGDGSQPVYSEDRGIVCVFNGEIYNHQALRELLARRGRRVRGGSDAHVLPLLYDELGEDFVNELHGMFALAVYDTRTRKLLLATDRVGKKPLFYSRLADGTVAFASEMAALLEHPGIGRTVDPVAVDQYLSYRVVPGPHTIYQQVRKAEPGTVLTFEAGQPEKARRYWQFDFHDDLADMSGPEAVDRIDALLQQSVADRLESEVPLGAMLSGGLDSSLVVAMASRRLGRRMHTFSVGFEHAAFDESVYARQVAEHCGTDHHTYRIGAHDARQAIDHILTHVGEPYAFPSAIAAHCMYRLARQYVTVVLTGDGSDEIFCGYNRYKIFQQLPGIAPESAAKVDAEALAAGDGGIADRYQAVLVDGVRGGIKDRLYSGAFRATLPEYPYNHLRDRFARTDAGTAELSRVMQVDCGFWLPDAQLVKIDRMAMAHSVEPRSPFLDHRLIDFVTRLPASANLVDGNEKALLKQVAARWLPDSVLSRRKQELAVPLEGWLGTELRETIQSALLSESCLDRGYFAPDALRTFATEFRPENTYALWTLYMLERWHQLHTDGHHPEAP</sequence>
<comment type="pathway">
    <text evidence="1">Amino-acid biosynthesis; L-asparagine biosynthesis; L-asparagine from L-aspartate (L-Gln route): step 1/1.</text>
</comment>
<reference evidence="10 11" key="1">
    <citation type="submission" date="2019-11" db="EMBL/GenBank/DDBJ databases">
        <authorList>
            <person name="Ay H."/>
        </authorList>
    </citation>
    <scope>NUCLEOTIDE SEQUENCE [LARGE SCALE GENOMIC DNA]</scope>
    <source>
        <strain evidence="10 11">BG9H</strain>
    </source>
</reference>
<dbReference type="Proteomes" id="UP001197114">
    <property type="component" value="Unassembled WGS sequence"/>
</dbReference>
<proteinExistence type="inferred from homology"/>
<dbReference type="InterPro" id="IPR029055">
    <property type="entry name" value="Ntn_hydrolases_N"/>
</dbReference>
<dbReference type="EMBL" id="WMBF01000021">
    <property type="protein sequence ID" value="MBW5420818.1"/>
    <property type="molecule type" value="Genomic_DNA"/>
</dbReference>
<dbReference type="PANTHER" id="PTHR43284">
    <property type="entry name" value="ASPARAGINE SYNTHETASE (GLUTAMINE-HYDROLYZING)"/>
    <property type="match status" value="1"/>
</dbReference>
<dbReference type="InterPro" id="IPR017932">
    <property type="entry name" value="GATase_2_dom"/>
</dbReference>
<keyword evidence="4" id="KW-0547">Nucleotide-binding</keyword>
<organism evidence="10 11">
    <name type="scientific">Streptomyces anatolicus</name>
    <dbReference type="NCBI Taxonomy" id="2675858"/>
    <lineage>
        <taxon>Bacteria</taxon>
        <taxon>Bacillati</taxon>
        <taxon>Actinomycetota</taxon>
        <taxon>Actinomycetes</taxon>
        <taxon>Kitasatosporales</taxon>
        <taxon>Streptomycetaceae</taxon>
        <taxon>Streptomyces</taxon>
    </lineage>
</organism>
<evidence type="ECO:0000313" key="10">
    <source>
        <dbReference type="EMBL" id="MBW5420818.1"/>
    </source>
</evidence>
<evidence type="ECO:0000259" key="9">
    <source>
        <dbReference type="PROSITE" id="PS51278"/>
    </source>
</evidence>
<dbReference type="InterPro" id="IPR006426">
    <property type="entry name" value="Asn_synth_AEB"/>
</dbReference>
<evidence type="ECO:0000256" key="5">
    <source>
        <dbReference type="ARBA" id="ARBA00022840"/>
    </source>
</evidence>
<comment type="caution">
    <text evidence="10">The sequence shown here is derived from an EMBL/GenBank/DDBJ whole genome shotgun (WGS) entry which is preliminary data.</text>
</comment>
<dbReference type="NCBIfam" id="TIGR01536">
    <property type="entry name" value="asn_synth_AEB"/>
    <property type="match status" value="1"/>
</dbReference>
<dbReference type="SUPFAM" id="SSF52402">
    <property type="entry name" value="Adenine nucleotide alpha hydrolases-like"/>
    <property type="match status" value="1"/>
</dbReference>
<gene>
    <name evidence="10" type="primary">asnB</name>
    <name evidence="10" type="ORF">GKQ77_04440</name>
</gene>
<dbReference type="Pfam" id="PF13537">
    <property type="entry name" value="GATase_7"/>
    <property type="match status" value="1"/>
</dbReference>
<keyword evidence="11" id="KW-1185">Reference proteome</keyword>
<dbReference type="Pfam" id="PF00733">
    <property type="entry name" value="Asn_synthase"/>
    <property type="match status" value="1"/>
</dbReference>
<evidence type="ECO:0000256" key="8">
    <source>
        <dbReference type="ARBA" id="ARBA00048741"/>
    </source>
</evidence>
<keyword evidence="10" id="KW-0436">Ligase</keyword>
<evidence type="ECO:0000256" key="3">
    <source>
        <dbReference type="ARBA" id="ARBA00012737"/>
    </source>
</evidence>
<dbReference type="InterPro" id="IPR033738">
    <property type="entry name" value="AsnB_N"/>
</dbReference>
<dbReference type="SUPFAM" id="SSF56235">
    <property type="entry name" value="N-terminal nucleophile aminohydrolases (Ntn hydrolases)"/>
    <property type="match status" value="1"/>
</dbReference>
<evidence type="ECO:0000256" key="4">
    <source>
        <dbReference type="ARBA" id="ARBA00022741"/>
    </source>
</evidence>
<dbReference type="InterPro" id="IPR051786">
    <property type="entry name" value="ASN_synthetase/amidase"/>
</dbReference>
<dbReference type="GO" id="GO:0004066">
    <property type="term" value="F:asparagine synthase (glutamine-hydrolyzing) activity"/>
    <property type="evidence" value="ECO:0007669"/>
    <property type="project" value="UniProtKB-EC"/>
</dbReference>
<keyword evidence="5" id="KW-0067">ATP-binding</keyword>
<dbReference type="InterPro" id="IPR014729">
    <property type="entry name" value="Rossmann-like_a/b/a_fold"/>
</dbReference>
<evidence type="ECO:0000256" key="6">
    <source>
        <dbReference type="ARBA" id="ARBA00022888"/>
    </source>
</evidence>
<keyword evidence="7" id="KW-0315">Glutamine amidotransferase</keyword>
<name>A0ABS6YHE6_9ACTN</name>
<dbReference type="PIRSF" id="PIRSF001589">
    <property type="entry name" value="Asn_synthetase_glu-h"/>
    <property type="match status" value="1"/>
</dbReference>
<dbReference type="PROSITE" id="PS51278">
    <property type="entry name" value="GATASE_TYPE_2"/>
    <property type="match status" value="1"/>
</dbReference>
<protein>
    <recommendedName>
        <fullName evidence="3">asparagine synthase (glutamine-hydrolyzing)</fullName>
        <ecNumber evidence="3">6.3.5.4</ecNumber>
    </recommendedName>
</protein>
<dbReference type="PANTHER" id="PTHR43284:SF1">
    <property type="entry name" value="ASPARAGINE SYNTHETASE"/>
    <property type="match status" value="1"/>
</dbReference>